<protein>
    <submittedName>
        <fullName evidence="1">DUF2252 family protein</fullName>
    </submittedName>
</protein>
<sequence>MPRMEGGRIVAQKTAGSARLPACDQRAPILASLRSRKMARSIHTYTRGSAERFYAWLADHRSGTLPDGPAIWIGGDCHLGNLGPVASKTGEVAVQIRDLDQSVIGNPVHDVLRLGFSLATAARSSDLPGIITWRMIEALVDGYEQAFDSRRRAELSHMQRPHEVQIAMKAALHRSWRKLDRQTIRNTAPHIPLGKRFWPLSERERSAILTLFETAPVSTIGAALSRTARCDAGMKVLDAAFWVKGCSSLGRRRYAVMLDIDDACSDGRPPYLIDIKEATTAKAPKYPGVRMPGDAAQRVLEGARHVSPMLGSRMCAARLDGRAVVMRELMPQDLKLEAERLSEADAVKVARYLALVIGRAHAAQMDDATQRAWRAELRRQRPKTLDAPSWLWRSIIELMAAHEQAYLEHCRRHVLGKAVR</sequence>
<dbReference type="Pfam" id="PF10009">
    <property type="entry name" value="DUF2252"/>
    <property type="match status" value="1"/>
</dbReference>
<evidence type="ECO:0000313" key="1">
    <source>
        <dbReference type="EMBL" id="MBR8132472.1"/>
    </source>
</evidence>
<evidence type="ECO:0000313" key="2">
    <source>
        <dbReference type="Proteomes" id="UP000682266"/>
    </source>
</evidence>
<organism evidence="1 2">
    <name type="scientific">Burkholderia ambifaria</name>
    <dbReference type="NCBI Taxonomy" id="152480"/>
    <lineage>
        <taxon>Bacteria</taxon>
        <taxon>Pseudomonadati</taxon>
        <taxon>Pseudomonadota</taxon>
        <taxon>Betaproteobacteria</taxon>
        <taxon>Burkholderiales</taxon>
        <taxon>Burkholderiaceae</taxon>
        <taxon>Burkholderia</taxon>
        <taxon>Burkholderia cepacia complex</taxon>
    </lineage>
</organism>
<dbReference type="RefSeq" id="WP_105787114.1">
    <property type="nucleotide sequence ID" value="NZ_CADERF010000002.1"/>
</dbReference>
<reference evidence="1" key="1">
    <citation type="submission" date="2021-04" db="EMBL/GenBank/DDBJ databases">
        <title>A collection of bacterial strains from the Burkholderia cepacia Research Laboratory and Repository.</title>
        <authorList>
            <person name="Lipuma J."/>
            <person name="Spilker T."/>
        </authorList>
    </citation>
    <scope>NUCLEOTIDE SEQUENCE</scope>
    <source>
        <strain evidence="1">AU36012</strain>
    </source>
</reference>
<dbReference type="SUPFAM" id="SSF56112">
    <property type="entry name" value="Protein kinase-like (PK-like)"/>
    <property type="match status" value="1"/>
</dbReference>
<name>A0AA41JML1_9BURK</name>
<dbReference type="Proteomes" id="UP000682266">
    <property type="component" value="Unassembled WGS sequence"/>
</dbReference>
<proteinExistence type="predicted"/>
<comment type="caution">
    <text evidence="1">The sequence shown here is derived from an EMBL/GenBank/DDBJ whole genome shotgun (WGS) entry which is preliminary data.</text>
</comment>
<dbReference type="InterPro" id="IPR018721">
    <property type="entry name" value="DUF2252"/>
</dbReference>
<dbReference type="EMBL" id="JAGSVG010000028">
    <property type="protein sequence ID" value="MBR8132472.1"/>
    <property type="molecule type" value="Genomic_DNA"/>
</dbReference>
<dbReference type="InterPro" id="IPR011009">
    <property type="entry name" value="Kinase-like_dom_sf"/>
</dbReference>
<dbReference type="AlphaFoldDB" id="A0AA41JML1"/>
<dbReference type="PANTHER" id="PTHR39441:SF1">
    <property type="entry name" value="DUF2252 DOMAIN-CONTAINING PROTEIN"/>
    <property type="match status" value="1"/>
</dbReference>
<gene>
    <name evidence="1" type="ORF">KDW93_26505</name>
</gene>
<accession>A0AA41JML1</accession>
<dbReference type="PANTHER" id="PTHR39441">
    <property type="entry name" value="DUF2252 DOMAIN-CONTAINING PROTEIN"/>
    <property type="match status" value="1"/>
</dbReference>